<proteinExistence type="predicted"/>
<dbReference type="EMBL" id="VSRR010077208">
    <property type="protein sequence ID" value="MPC88253.1"/>
    <property type="molecule type" value="Genomic_DNA"/>
</dbReference>
<protein>
    <submittedName>
        <fullName evidence="2">Uncharacterized protein</fullName>
    </submittedName>
</protein>
<dbReference type="AlphaFoldDB" id="A0A5B7J164"/>
<comment type="caution">
    <text evidence="2">The sequence shown here is derived from an EMBL/GenBank/DDBJ whole genome shotgun (WGS) entry which is preliminary data.</text>
</comment>
<name>A0A5B7J164_PORTR</name>
<evidence type="ECO:0000256" key="1">
    <source>
        <dbReference type="SAM" id="MobiDB-lite"/>
    </source>
</evidence>
<sequence length="142" mass="14483">MMERGTVHVSAPSLHAHAHMTALTAPTLPQRSPFAIQELLGLGSQSDSPPAPPASSSFGAGGSLGAAPHLLYSRHAALAAHQQHSLFPDSRHVWMNPALLPGMGVGGLGGPVTPVTMNSGMPPMLGLRPDAHAAHPDAHSPG</sequence>
<accession>A0A5B7J164</accession>
<gene>
    <name evidence="2" type="ORF">E2C01_083153</name>
</gene>
<feature type="region of interest" description="Disordered" evidence="1">
    <location>
        <begin position="41"/>
        <end position="60"/>
    </location>
</feature>
<evidence type="ECO:0000313" key="2">
    <source>
        <dbReference type="EMBL" id="MPC88253.1"/>
    </source>
</evidence>
<evidence type="ECO:0000313" key="3">
    <source>
        <dbReference type="Proteomes" id="UP000324222"/>
    </source>
</evidence>
<keyword evidence="3" id="KW-1185">Reference proteome</keyword>
<dbReference type="OrthoDB" id="6159439at2759"/>
<feature type="compositionally biased region" description="Low complexity" evidence="1">
    <location>
        <begin position="43"/>
        <end position="58"/>
    </location>
</feature>
<dbReference type="Proteomes" id="UP000324222">
    <property type="component" value="Unassembled WGS sequence"/>
</dbReference>
<organism evidence="2 3">
    <name type="scientific">Portunus trituberculatus</name>
    <name type="common">Swimming crab</name>
    <name type="synonym">Neptunus trituberculatus</name>
    <dbReference type="NCBI Taxonomy" id="210409"/>
    <lineage>
        <taxon>Eukaryota</taxon>
        <taxon>Metazoa</taxon>
        <taxon>Ecdysozoa</taxon>
        <taxon>Arthropoda</taxon>
        <taxon>Crustacea</taxon>
        <taxon>Multicrustacea</taxon>
        <taxon>Malacostraca</taxon>
        <taxon>Eumalacostraca</taxon>
        <taxon>Eucarida</taxon>
        <taxon>Decapoda</taxon>
        <taxon>Pleocyemata</taxon>
        <taxon>Brachyura</taxon>
        <taxon>Eubrachyura</taxon>
        <taxon>Portunoidea</taxon>
        <taxon>Portunidae</taxon>
        <taxon>Portuninae</taxon>
        <taxon>Portunus</taxon>
    </lineage>
</organism>
<reference evidence="2 3" key="1">
    <citation type="submission" date="2019-05" db="EMBL/GenBank/DDBJ databases">
        <title>Another draft genome of Portunus trituberculatus and its Hox gene families provides insights of decapod evolution.</title>
        <authorList>
            <person name="Jeong J.-H."/>
            <person name="Song I."/>
            <person name="Kim S."/>
            <person name="Choi T."/>
            <person name="Kim D."/>
            <person name="Ryu S."/>
            <person name="Kim W."/>
        </authorList>
    </citation>
    <scope>NUCLEOTIDE SEQUENCE [LARGE SCALE GENOMIC DNA]</scope>
    <source>
        <tissue evidence="2">Muscle</tissue>
    </source>
</reference>